<evidence type="ECO:0000313" key="2">
    <source>
        <dbReference type="EMBL" id="MCK8624578.1"/>
    </source>
</evidence>
<sequence>MIDSKDDMKISVLSSGSGGNVSYIETAKHKILLDAGLSGVKIKKLLSSINRNIEDVDTLLVTHEHNDHCKSVGVLARRYPQISVYANEKTWIAMDSKVGKISSFQKNIFPPNVVLSFDDLDIESFTVSHDAAQAQFYNFHHHNKSFVVLTDIGYISERIVKTIQNANAYVFECNHDVEMLRNGPYAWSLKQRILGDSGHLSNEDGADALIECIGNNTKNIFVGHRSHHNNTKFLAHSTVAEILKRHDFAVGNDFNLLDTDVNCPSKLITL</sequence>
<reference evidence="2 3" key="1">
    <citation type="submission" date="2021-11" db="EMBL/GenBank/DDBJ databases">
        <title>Comparative genomics of bee honey and flower isolates.</title>
        <authorList>
            <person name="Bechtner J.D."/>
            <person name="Gallus M.K."/>
            <person name="Ehrmann M."/>
        </authorList>
    </citation>
    <scope>NUCLEOTIDE SEQUENCE [LARGE SCALE GENOMIC DNA]</scope>
    <source>
        <strain evidence="2 3">M161</strain>
    </source>
</reference>
<organism evidence="2 3">
    <name type="scientific">Apilactobacillus xinyiensis</name>
    <dbReference type="NCBI Taxonomy" id="2841032"/>
    <lineage>
        <taxon>Bacteria</taxon>
        <taxon>Bacillati</taxon>
        <taxon>Bacillota</taxon>
        <taxon>Bacilli</taxon>
        <taxon>Lactobacillales</taxon>
        <taxon>Lactobacillaceae</taxon>
        <taxon>Apilactobacillus</taxon>
    </lineage>
</organism>
<dbReference type="Proteomes" id="UP001522905">
    <property type="component" value="Unassembled WGS sequence"/>
</dbReference>
<dbReference type="InterPro" id="IPR052533">
    <property type="entry name" value="WalJ/YycJ-like"/>
</dbReference>
<dbReference type="InterPro" id="IPR036866">
    <property type="entry name" value="RibonucZ/Hydroxyglut_hydro"/>
</dbReference>
<feature type="domain" description="Metallo-beta-lactamase" evidence="1">
    <location>
        <begin position="18"/>
        <end position="224"/>
    </location>
</feature>
<keyword evidence="3" id="KW-1185">Reference proteome</keyword>
<evidence type="ECO:0000259" key="1">
    <source>
        <dbReference type="SMART" id="SM00849"/>
    </source>
</evidence>
<dbReference type="PANTHER" id="PTHR47619:SF1">
    <property type="entry name" value="EXODEOXYRIBONUCLEASE WALJ"/>
    <property type="match status" value="1"/>
</dbReference>
<dbReference type="EMBL" id="JAJIAO010000002">
    <property type="protein sequence ID" value="MCK8624578.1"/>
    <property type="molecule type" value="Genomic_DNA"/>
</dbReference>
<dbReference type="InterPro" id="IPR001279">
    <property type="entry name" value="Metallo-B-lactamas"/>
</dbReference>
<proteinExistence type="predicted"/>
<dbReference type="Gene3D" id="3.60.15.10">
    <property type="entry name" value="Ribonuclease Z/Hydroxyacylglutathione hydrolase-like"/>
    <property type="match status" value="1"/>
</dbReference>
<dbReference type="Pfam" id="PF12706">
    <property type="entry name" value="Lactamase_B_2"/>
    <property type="match status" value="1"/>
</dbReference>
<comment type="caution">
    <text evidence="2">The sequence shown here is derived from an EMBL/GenBank/DDBJ whole genome shotgun (WGS) entry which is preliminary data.</text>
</comment>
<dbReference type="PANTHER" id="PTHR47619">
    <property type="entry name" value="METALLO-HYDROLASE YYCJ-RELATED"/>
    <property type="match status" value="1"/>
</dbReference>
<gene>
    <name evidence="2" type="ORF">LNP07_03515</name>
</gene>
<accession>A0ABT0I1I0</accession>
<name>A0ABT0I1I0_9LACO</name>
<protein>
    <submittedName>
        <fullName evidence="2">MBL fold metallo-hydrolase</fullName>
    </submittedName>
</protein>
<dbReference type="RefSeq" id="WP_248601617.1">
    <property type="nucleotide sequence ID" value="NZ_CAXMLZ010000004.1"/>
</dbReference>
<dbReference type="SMART" id="SM00849">
    <property type="entry name" value="Lactamase_B"/>
    <property type="match status" value="1"/>
</dbReference>
<dbReference type="SUPFAM" id="SSF56281">
    <property type="entry name" value="Metallo-hydrolase/oxidoreductase"/>
    <property type="match status" value="1"/>
</dbReference>
<evidence type="ECO:0000313" key="3">
    <source>
        <dbReference type="Proteomes" id="UP001522905"/>
    </source>
</evidence>